<comment type="subcellular location">
    <subcellularLocation>
        <location evidence="1 5">Cytoplasm</location>
    </subcellularLocation>
</comment>
<evidence type="ECO:0000256" key="1">
    <source>
        <dbReference type="ARBA" id="ARBA00004496"/>
    </source>
</evidence>
<keyword evidence="4 5" id="KW-0963">Cytoplasm</keyword>
<dbReference type="Pfam" id="PF21981">
    <property type="entry name" value="RecX_HTH3"/>
    <property type="match status" value="1"/>
</dbReference>
<name>A0A447N564_SALET</name>
<comment type="similarity">
    <text evidence="2 5">Belongs to the RecX family.</text>
</comment>
<organism evidence="9 10">
    <name type="scientific">Salmonella enterica I</name>
    <dbReference type="NCBI Taxonomy" id="59201"/>
    <lineage>
        <taxon>Bacteria</taxon>
        <taxon>Pseudomonadati</taxon>
        <taxon>Pseudomonadota</taxon>
        <taxon>Gammaproteobacteria</taxon>
        <taxon>Enterobacterales</taxon>
        <taxon>Enterobacteriaceae</taxon>
        <taxon>Salmonella</taxon>
    </lineage>
</organism>
<evidence type="ECO:0000259" key="8">
    <source>
        <dbReference type="Pfam" id="PF21981"/>
    </source>
</evidence>
<dbReference type="AlphaFoldDB" id="A0A447N564"/>
<reference evidence="9 10" key="1">
    <citation type="submission" date="2018-12" db="EMBL/GenBank/DDBJ databases">
        <authorList>
            <consortium name="Pathogen Informatics"/>
        </authorList>
    </citation>
    <scope>NUCLEOTIDE SEQUENCE [LARGE SCALE GENOMIC DNA]</scope>
    <source>
        <strain evidence="9 10">NCTC129</strain>
    </source>
</reference>
<dbReference type="Proteomes" id="UP000282086">
    <property type="component" value="Chromosome"/>
</dbReference>
<dbReference type="InterPro" id="IPR053925">
    <property type="entry name" value="RecX_HTH_3rd"/>
</dbReference>
<dbReference type="PANTHER" id="PTHR33602:SF1">
    <property type="entry name" value="REGULATORY PROTEIN RECX FAMILY PROTEIN"/>
    <property type="match status" value="1"/>
</dbReference>
<evidence type="ECO:0000313" key="9">
    <source>
        <dbReference type="EMBL" id="VDZ98420.1"/>
    </source>
</evidence>
<dbReference type="HAMAP" id="MF_01114">
    <property type="entry name" value="RecX"/>
    <property type="match status" value="1"/>
</dbReference>
<dbReference type="GO" id="GO:0005737">
    <property type="term" value="C:cytoplasm"/>
    <property type="evidence" value="ECO:0007669"/>
    <property type="project" value="UniProtKB-SubCell"/>
</dbReference>
<evidence type="ECO:0000256" key="4">
    <source>
        <dbReference type="ARBA" id="ARBA00022490"/>
    </source>
</evidence>
<evidence type="ECO:0000259" key="7">
    <source>
        <dbReference type="Pfam" id="PF02631"/>
    </source>
</evidence>
<comment type="function">
    <text evidence="5">Modulates RecA activity.</text>
</comment>
<dbReference type="EMBL" id="LR134140">
    <property type="protein sequence ID" value="VDZ98420.1"/>
    <property type="molecule type" value="Genomic_DNA"/>
</dbReference>
<dbReference type="PANTHER" id="PTHR33602">
    <property type="entry name" value="REGULATORY PROTEIN RECX FAMILY PROTEIN"/>
    <property type="match status" value="1"/>
</dbReference>
<feature type="region of interest" description="Disordered" evidence="6">
    <location>
        <begin position="209"/>
        <end position="238"/>
    </location>
</feature>
<feature type="domain" description="RecX second three-helical" evidence="7">
    <location>
        <begin position="69"/>
        <end position="104"/>
    </location>
</feature>
<dbReference type="InterPro" id="IPR053924">
    <property type="entry name" value="RecX_HTH_2nd"/>
</dbReference>
<evidence type="ECO:0000313" key="10">
    <source>
        <dbReference type="Proteomes" id="UP000282086"/>
    </source>
</evidence>
<feature type="compositionally biased region" description="Basic and acidic residues" evidence="6">
    <location>
        <begin position="214"/>
        <end position="238"/>
    </location>
</feature>
<dbReference type="InterPro" id="IPR003783">
    <property type="entry name" value="Regulatory_RecX"/>
</dbReference>
<evidence type="ECO:0000256" key="5">
    <source>
        <dbReference type="HAMAP-Rule" id="MF_01114"/>
    </source>
</evidence>
<dbReference type="NCBIfam" id="NF001052">
    <property type="entry name" value="PRK00117.1-1"/>
    <property type="match status" value="1"/>
</dbReference>
<evidence type="ECO:0000256" key="2">
    <source>
        <dbReference type="ARBA" id="ARBA00009695"/>
    </source>
</evidence>
<accession>A0A447N564</accession>
<dbReference type="GO" id="GO:0006282">
    <property type="term" value="P:regulation of DNA repair"/>
    <property type="evidence" value="ECO:0007669"/>
    <property type="project" value="UniProtKB-UniRule"/>
</dbReference>
<dbReference type="Gene3D" id="1.10.10.10">
    <property type="entry name" value="Winged helix-like DNA-binding domain superfamily/Winged helix DNA-binding domain"/>
    <property type="match status" value="3"/>
</dbReference>
<evidence type="ECO:0000256" key="6">
    <source>
        <dbReference type="SAM" id="MobiDB-lite"/>
    </source>
</evidence>
<proteinExistence type="inferred from homology"/>
<dbReference type="Pfam" id="PF02631">
    <property type="entry name" value="RecX_HTH2"/>
    <property type="match status" value="1"/>
</dbReference>
<sequence>MNPHRAVPAYARLLDRAVRILAVRDHSEQELRRKLSAPVMGQKWPEEIDATADDYERVIAWCHEHHYLDDERFVMRFIASRSRKGYGPARIRQELNQKGISRESTEKTMRECEIDWSEMAREQAVRKYGEPLPSNFSEKVKVQRFLLYRGYLDGRYPANMAKFCRLSAYGILLPGKENLSYSHFFRLDAGCLTANSVCDEYSLNTQNHSSRIKAASEPRERVDRETRSQRRGGLKDEV</sequence>
<protein>
    <recommendedName>
        <fullName evidence="3 5">Regulatory protein RecX</fullName>
    </recommendedName>
</protein>
<dbReference type="FunFam" id="1.10.10.10:FF:000134">
    <property type="entry name" value="Regulatory protein RecX"/>
    <property type="match status" value="1"/>
</dbReference>
<gene>
    <name evidence="9" type="primary">oraA</name>
    <name evidence="5" type="synonym">recX</name>
    <name evidence="9" type="ORF">NCTC129_04683</name>
</gene>
<feature type="domain" description="RecX third three-helical" evidence="8">
    <location>
        <begin position="118"/>
        <end position="151"/>
    </location>
</feature>
<evidence type="ECO:0000256" key="3">
    <source>
        <dbReference type="ARBA" id="ARBA00018111"/>
    </source>
</evidence>
<dbReference type="InterPro" id="IPR036388">
    <property type="entry name" value="WH-like_DNA-bd_sf"/>
</dbReference>